<dbReference type="eggNOG" id="COG1403">
    <property type="taxonomic scope" value="Bacteria"/>
</dbReference>
<comment type="similarity">
    <text evidence="3">Belongs to the HNH nuclease family.</text>
</comment>
<proteinExistence type="inferred from homology"/>
<dbReference type="STRING" id="266762.HQ36_02070"/>
<gene>
    <name evidence="6" type="ORF">HQ36_02070</name>
</gene>
<evidence type="ECO:0000256" key="2">
    <source>
        <dbReference type="ARBA" id="ARBA00022801"/>
    </source>
</evidence>
<organism evidence="6 7">
    <name type="scientific">Porphyromonas gingivicanis</name>
    <dbReference type="NCBI Taxonomy" id="266762"/>
    <lineage>
        <taxon>Bacteria</taxon>
        <taxon>Pseudomonadati</taxon>
        <taxon>Bacteroidota</taxon>
        <taxon>Bacteroidia</taxon>
        <taxon>Bacteroidales</taxon>
        <taxon>Porphyromonadaceae</taxon>
        <taxon>Porphyromonas</taxon>
    </lineage>
</organism>
<protein>
    <recommendedName>
        <fullName evidence="4">Putative HNH nuclease YajD</fullName>
    </recommendedName>
</protein>
<dbReference type="GO" id="GO:0004519">
    <property type="term" value="F:endonuclease activity"/>
    <property type="evidence" value="ECO:0007669"/>
    <property type="project" value="InterPro"/>
</dbReference>
<evidence type="ECO:0000256" key="1">
    <source>
        <dbReference type="ARBA" id="ARBA00022722"/>
    </source>
</evidence>
<evidence type="ECO:0000259" key="5">
    <source>
        <dbReference type="SMART" id="SM00507"/>
    </source>
</evidence>
<dbReference type="RefSeq" id="WP_025843032.1">
    <property type="nucleotide sequence ID" value="NZ_JQZW01000006.1"/>
</dbReference>
<dbReference type="Gene3D" id="1.10.30.50">
    <property type="match status" value="1"/>
</dbReference>
<feature type="domain" description="HNH nuclease" evidence="5">
    <location>
        <begin position="19"/>
        <end position="81"/>
    </location>
</feature>
<dbReference type="GO" id="GO:0003676">
    <property type="term" value="F:nucleic acid binding"/>
    <property type="evidence" value="ECO:0007669"/>
    <property type="project" value="InterPro"/>
</dbReference>
<dbReference type="PANTHER" id="PTHR41286">
    <property type="entry name" value="HNH NUCLEASE YAJD-RELATED"/>
    <property type="match status" value="1"/>
</dbReference>
<keyword evidence="1" id="KW-0540">Nuclease</keyword>
<name>A0A0A2G582_9PORP</name>
<keyword evidence="2" id="KW-0378">Hydrolase</keyword>
<dbReference type="OrthoDB" id="962665at2"/>
<dbReference type="GO" id="GO:0008270">
    <property type="term" value="F:zinc ion binding"/>
    <property type="evidence" value="ECO:0007669"/>
    <property type="project" value="InterPro"/>
</dbReference>
<evidence type="ECO:0000256" key="4">
    <source>
        <dbReference type="ARBA" id="ARBA00040194"/>
    </source>
</evidence>
<dbReference type="AlphaFoldDB" id="A0A0A2G582"/>
<dbReference type="GO" id="GO:0005829">
    <property type="term" value="C:cytosol"/>
    <property type="evidence" value="ECO:0007669"/>
    <property type="project" value="TreeGrafter"/>
</dbReference>
<dbReference type="Proteomes" id="UP000030134">
    <property type="component" value="Unassembled WGS sequence"/>
</dbReference>
<dbReference type="CDD" id="cd00085">
    <property type="entry name" value="HNHc"/>
    <property type="match status" value="1"/>
</dbReference>
<dbReference type="SMART" id="SM00507">
    <property type="entry name" value="HNHc"/>
    <property type="match status" value="1"/>
</dbReference>
<dbReference type="InterPro" id="IPR002711">
    <property type="entry name" value="HNH"/>
</dbReference>
<dbReference type="InterPro" id="IPR003615">
    <property type="entry name" value="HNH_nuc"/>
</dbReference>
<dbReference type="Pfam" id="PF01844">
    <property type="entry name" value="HNH"/>
    <property type="match status" value="1"/>
</dbReference>
<dbReference type="EMBL" id="JQZW01000006">
    <property type="protein sequence ID" value="KGN98423.1"/>
    <property type="molecule type" value="Genomic_DNA"/>
</dbReference>
<evidence type="ECO:0000313" key="6">
    <source>
        <dbReference type="EMBL" id="KGN98423.1"/>
    </source>
</evidence>
<dbReference type="PANTHER" id="PTHR41286:SF1">
    <property type="entry name" value="HNH NUCLEASE YAJD-RELATED"/>
    <property type="match status" value="1"/>
</dbReference>
<sequence length="112" mass="13185">MKARNKQYTELLNCTRWRNLRNTYLVSQPLCERCLQQGKTTPATEVHHIQPLENYINTPERMKALAYDPSNLQALCHACHVQVHIELKSKSKKATKERNKQLTELFVKKFFT</sequence>
<dbReference type="GO" id="GO:0016787">
    <property type="term" value="F:hydrolase activity"/>
    <property type="evidence" value="ECO:0007669"/>
    <property type="project" value="UniProtKB-KW"/>
</dbReference>
<evidence type="ECO:0000256" key="3">
    <source>
        <dbReference type="ARBA" id="ARBA00038412"/>
    </source>
</evidence>
<reference evidence="6 7" key="1">
    <citation type="submission" date="2014-08" db="EMBL/GenBank/DDBJ databases">
        <title>Porphyromonas gingivicanis strain:COT-022_OH1391 Genome sequencing.</title>
        <authorList>
            <person name="Wallis C."/>
            <person name="Deusch O."/>
            <person name="O'Flynn C."/>
            <person name="Davis I."/>
            <person name="Jospin G."/>
            <person name="Darling A.E."/>
            <person name="Coil D.A."/>
            <person name="Alexiev A."/>
            <person name="Horsfall A."/>
            <person name="Kirkwood N."/>
            <person name="Harris S."/>
            <person name="Eisen J.A."/>
        </authorList>
    </citation>
    <scope>NUCLEOTIDE SEQUENCE [LARGE SCALE GENOMIC DNA]</scope>
    <source>
        <strain evidence="7">COT-022 OH1391</strain>
    </source>
</reference>
<comment type="caution">
    <text evidence="6">The sequence shown here is derived from an EMBL/GenBank/DDBJ whole genome shotgun (WGS) entry which is preliminary data.</text>
</comment>
<keyword evidence="7" id="KW-1185">Reference proteome</keyword>
<accession>A0A0A2G582</accession>
<evidence type="ECO:0000313" key="7">
    <source>
        <dbReference type="Proteomes" id="UP000030134"/>
    </source>
</evidence>